<feature type="chain" id="PRO_5045372942" description="DUF3455 domain-containing protein" evidence="1">
    <location>
        <begin position="26"/>
        <end position="177"/>
    </location>
</feature>
<organism evidence="2 3">
    <name type="scientific">Labrys monachus</name>
    <dbReference type="NCBI Taxonomy" id="217067"/>
    <lineage>
        <taxon>Bacteria</taxon>
        <taxon>Pseudomonadati</taxon>
        <taxon>Pseudomonadota</taxon>
        <taxon>Alphaproteobacteria</taxon>
        <taxon>Hyphomicrobiales</taxon>
        <taxon>Xanthobacteraceae</taxon>
        <taxon>Labrys</taxon>
    </lineage>
</organism>
<accession>A0ABU0FPB7</accession>
<protein>
    <recommendedName>
        <fullName evidence="4">DUF3455 domain-containing protein</fullName>
    </recommendedName>
</protein>
<sequence>MIGQKLISAVAALVLLMAAAGAAMAGDAVPPDIRPAGGKLLFAAEARGVQIYTSTAAGGGPAKWVLEAPLAELTGEDGKLTIHHYAGPSWEASDGSKVVRDKDVPVRSVPAPDAAADIPWLLVTVKADPAAGVLGDVGFVQRIKTHGGAAPAAAPVRADTKVGVPYTATYLFYGKAE</sequence>
<proteinExistence type="predicted"/>
<dbReference type="PANTHER" id="PTHR35567:SF1">
    <property type="entry name" value="CONSERVED FUNGAL PROTEIN (AFU_ORTHOLOGUE AFUA_1G14230)"/>
    <property type="match status" value="1"/>
</dbReference>
<dbReference type="Pfam" id="PF11937">
    <property type="entry name" value="DUF3455"/>
    <property type="match status" value="1"/>
</dbReference>
<keyword evidence="3" id="KW-1185">Reference proteome</keyword>
<reference evidence="2 3" key="1">
    <citation type="submission" date="2023-07" db="EMBL/GenBank/DDBJ databases">
        <title>Genomic Encyclopedia of Type Strains, Phase IV (KMG-IV): sequencing the most valuable type-strain genomes for metagenomic binning, comparative biology and taxonomic classification.</title>
        <authorList>
            <person name="Goeker M."/>
        </authorList>
    </citation>
    <scope>NUCLEOTIDE SEQUENCE [LARGE SCALE GENOMIC DNA]</scope>
    <source>
        <strain evidence="2 3">DSM 5896</strain>
    </source>
</reference>
<evidence type="ECO:0000313" key="2">
    <source>
        <dbReference type="EMBL" id="MDQ0396455.1"/>
    </source>
</evidence>
<feature type="signal peptide" evidence="1">
    <location>
        <begin position="1"/>
        <end position="25"/>
    </location>
</feature>
<name>A0ABU0FPB7_9HYPH</name>
<dbReference type="RefSeq" id="WP_307436759.1">
    <property type="nucleotide sequence ID" value="NZ_JAUSVK010000001.1"/>
</dbReference>
<dbReference type="InterPro" id="IPR021851">
    <property type="entry name" value="DUF3455"/>
</dbReference>
<dbReference type="PANTHER" id="PTHR35567">
    <property type="entry name" value="MALATE DEHYDROGENASE (AFU_ORTHOLOGUE AFUA_2G13800)"/>
    <property type="match status" value="1"/>
</dbReference>
<comment type="caution">
    <text evidence="2">The sequence shown here is derived from an EMBL/GenBank/DDBJ whole genome shotgun (WGS) entry which is preliminary data.</text>
</comment>
<evidence type="ECO:0000256" key="1">
    <source>
        <dbReference type="SAM" id="SignalP"/>
    </source>
</evidence>
<dbReference type="EMBL" id="JAUSVK010000001">
    <property type="protein sequence ID" value="MDQ0396455.1"/>
    <property type="molecule type" value="Genomic_DNA"/>
</dbReference>
<evidence type="ECO:0008006" key="4">
    <source>
        <dbReference type="Google" id="ProtNLM"/>
    </source>
</evidence>
<dbReference type="Proteomes" id="UP001237448">
    <property type="component" value="Unassembled WGS sequence"/>
</dbReference>
<evidence type="ECO:0000313" key="3">
    <source>
        <dbReference type="Proteomes" id="UP001237448"/>
    </source>
</evidence>
<keyword evidence="1" id="KW-0732">Signal</keyword>
<gene>
    <name evidence="2" type="ORF">J3R73_006247</name>
</gene>